<evidence type="ECO:0000313" key="2">
    <source>
        <dbReference type="EMBL" id="GFB10234.1"/>
    </source>
</evidence>
<organism evidence="2">
    <name type="scientific">Tanacetum cinerariifolium</name>
    <name type="common">Dalmatian daisy</name>
    <name type="synonym">Chrysanthemum cinerariifolium</name>
    <dbReference type="NCBI Taxonomy" id="118510"/>
    <lineage>
        <taxon>Eukaryota</taxon>
        <taxon>Viridiplantae</taxon>
        <taxon>Streptophyta</taxon>
        <taxon>Embryophyta</taxon>
        <taxon>Tracheophyta</taxon>
        <taxon>Spermatophyta</taxon>
        <taxon>Magnoliopsida</taxon>
        <taxon>eudicotyledons</taxon>
        <taxon>Gunneridae</taxon>
        <taxon>Pentapetalae</taxon>
        <taxon>asterids</taxon>
        <taxon>campanulids</taxon>
        <taxon>Asterales</taxon>
        <taxon>Asteraceae</taxon>
        <taxon>Asteroideae</taxon>
        <taxon>Anthemideae</taxon>
        <taxon>Anthemidinae</taxon>
        <taxon>Tanacetum</taxon>
    </lineage>
</organism>
<gene>
    <name evidence="2" type="ORF">Tci_682205</name>
</gene>
<name>A0A699KZS0_TANCI</name>
<sequence length="82" mass="9269">MESSFRYGELHQGHYSREANNCNRKLPASLPQSGLHDALSNQCLLVYLDLQMGRATVDQREEAPKRKADGERDPRVRSTLGV</sequence>
<evidence type="ECO:0000256" key="1">
    <source>
        <dbReference type="SAM" id="MobiDB-lite"/>
    </source>
</evidence>
<comment type="caution">
    <text evidence="2">The sequence shown here is derived from an EMBL/GenBank/DDBJ whole genome shotgun (WGS) entry which is preliminary data.</text>
</comment>
<dbReference type="AlphaFoldDB" id="A0A699KZS0"/>
<proteinExistence type="predicted"/>
<reference evidence="2" key="1">
    <citation type="journal article" date="2019" name="Sci. Rep.">
        <title>Draft genome of Tanacetum cinerariifolium, the natural source of mosquito coil.</title>
        <authorList>
            <person name="Yamashiro T."/>
            <person name="Shiraishi A."/>
            <person name="Satake H."/>
            <person name="Nakayama K."/>
        </authorList>
    </citation>
    <scope>NUCLEOTIDE SEQUENCE</scope>
</reference>
<protein>
    <submittedName>
        <fullName evidence="2">Uncharacterized protein</fullName>
    </submittedName>
</protein>
<feature type="compositionally biased region" description="Basic and acidic residues" evidence="1">
    <location>
        <begin position="57"/>
        <end position="76"/>
    </location>
</feature>
<feature type="region of interest" description="Disordered" evidence="1">
    <location>
        <begin position="56"/>
        <end position="82"/>
    </location>
</feature>
<accession>A0A699KZS0</accession>
<dbReference type="EMBL" id="BKCJ010552482">
    <property type="protein sequence ID" value="GFB10234.1"/>
    <property type="molecule type" value="Genomic_DNA"/>
</dbReference>